<dbReference type="Pfam" id="PF03706">
    <property type="entry name" value="LPG_synthase_TM"/>
    <property type="match status" value="1"/>
</dbReference>
<keyword evidence="3 6" id="KW-0812">Transmembrane</keyword>
<feature type="transmembrane region" description="Helical" evidence="6">
    <location>
        <begin position="46"/>
        <end position="65"/>
    </location>
</feature>
<name>A0ABT8D0G9_9FLAO</name>
<feature type="transmembrane region" description="Helical" evidence="6">
    <location>
        <begin position="160"/>
        <end position="183"/>
    </location>
</feature>
<reference evidence="8" key="3">
    <citation type="submission" date="2023-06" db="EMBL/GenBank/DDBJ databases">
        <authorList>
            <person name="Lucena T."/>
            <person name="Sun Q."/>
        </authorList>
    </citation>
    <scope>NUCLEOTIDE SEQUENCE</scope>
    <source>
        <strain evidence="8">CECT 7184</strain>
    </source>
</reference>
<evidence type="ECO:0000313" key="7">
    <source>
        <dbReference type="EMBL" id="MDN3708447.1"/>
    </source>
</evidence>
<gene>
    <name evidence="7" type="ORF">QW060_15200</name>
    <name evidence="8" type="ORF">QW060_23265</name>
</gene>
<keyword evidence="2" id="KW-1003">Cell membrane</keyword>
<feature type="transmembrane region" description="Helical" evidence="6">
    <location>
        <begin position="292"/>
        <end position="316"/>
    </location>
</feature>
<evidence type="ECO:0000256" key="2">
    <source>
        <dbReference type="ARBA" id="ARBA00022475"/>
    </source>
</evidence>
<comment type="caution">
    <text evidence="8">The sequence shown here is derived from an EMBL/GenBank/DDBJ whole genome shotgun (WGS) entry which is preliminary data.</text>
</comment>
<dbReference type="RefSeq" id="WP_290364313.1">
    <property type="nucleotide sequence ID" value="NZ_JAUFQU010000001.1"/>
</dbReference>
<organism evidence="8 9">
    <name type="scientific">Paenimyroides ceti</name>
    <dbReference type="NCBI Taxonomy" id="395087"/>
    <lineage>
        <taxon>Bacteria</taxon>
        <taxon>Pseudomonadati</taxon>
        <taxon>Bacteroidota</taxon>
        <taxon>Flavobacteriia</taxon>
        <taxon>Flavobacteriales</taxon>
        <taxon>Flavobacteriaceae</taxon>
        <taxon>Paenimyroides</taxon>
    </lineage>
</organism>
<evidence type="ECO:0000256" key="4">
    <source>
        <dbReference type="ARBA" id="ARBA00022989"/>
    </source>
</evidence>
<keyword evidence="9" id="KW-1185">Reference proteome</keyword>
<evidence type="ECO:0000313" key="9">
    <source>
        <dbReference type="Proteomes" id="UP001242368"/>
    </source>
</evidence>
<dbReference type="PANTHER" id="PTHR39087:SF2">
    <property type="entry name" value="UPF0104 MEMBRANE PROTEIN MJ1595"/>
    <property type="match status" value="1"/>
</dbReference>
<dbReference type="InterPro" id="IPR022791">
    <property type="entry name" value="L-PG_synthase/AglD"/>
</dbReference>
<feature type="transmembrane region" description="Helical" evidence="6">
    <location>
        <begin position="268"/>
        <end position="286"/>
    </location>
</feature>
<comment type="subcellular location">
    <subcellularLocation>
        <location evidence="1">Cell membrane</location>
        <topology evidence="1">Multi-pass membrane protein</topology>
    </subcellularLocation>
</comment>
<evidence type="ECO:0000256" key="3">
    <source>
        <dbReference type="ARBA" id="ARBA00022692"/>
    </source>
</evidence>
<sequence>MKTKIKKIVNILLPLLLGVFFVYYAYIQFTPEQLTEMKSYFSHVNYQYIVLATFFSVIGLVSRAYRWKYALNYLGYESSFNNNMMAVCVGYLMNLTIPRSGELSRAVVLQKYEKIPFDKGFGTIIAERVIDLIFLLVFVLIAVSLQYHQLKDFLSEKIPLQNLVLSGFVLLVLMMAGIYLVFYSDWSFFKFIRQKIQGLIEGVLSIFKMPHRLPFLLHTFIIWISYILTFYYGTFILQETVGISFGVVMVTFVVGSVAMTFTSGGFGAFPLMISQIMVLYGISATVGTSFGWILWILQTVFTIITGAISFLLLPVLNKNK</sequence>
<reference evidence="8" key="1">
    <citation type="journal article" date="2014" name="Int. J. Syst. Evol. Microbiol.">
        <title>Complete genome of a new Firmicutes species belonging to the dominant human colonic microbiota ('Ruminococcus bicirculans') reveals two chromosomes and a selective capacity to utilize plant glucans.</title>
        <authorList>
            <consortium name="NISC Comparative Sequencing Program"/>
            <person name="Wegmann U."/>
            <person name="Louis P."/>
            <person name="Goesmann A."/>
            <person name="Henrissat B."/>
            <person name="Duncan S.H."/>
            <person name="Flint H.J."/>
        </authorList>
    </citation>
    <scope>NUCLEOTIDE SEQUENCE</scope>
    <source>
        <strain evidence="8">CECT 7184</strain>
    </source>
</reference>
<dbReference type="PANTHER" id="PTHR39087">
    <property type="entry name" value="UPF0104 MEMBRANE PROTEIN MJ1595"/>
    <property type="match status" value="1"/>
</dbReference>
<dbReference type="EMBL" id="JAUFQU010000063">
    <property type="protein sequence ID" value="MDN3709856.1"/>
    <property type="molecule type" value="Genomic_DNA"/>
</dbReference>
<proteinExistence type="predicted"/>
<reference evidence="9" key="2">
    <citation type="journal article" date="2019" name="Int. J. Syst. Evol. Microbiol.">
        <title>The Global Catalogue of Microorganisms (GCM) 10K type strain sequencing project: providing services to taxonomists for standard genome sequencing and annotation.</title>
        <authorList>
            <consortium name="The Broad Institute Genomics Platform"/>
            <consortium name="The Broad Institute Genome Sequencing Center for Infectious Disease"/>
            <person name="Wu L."/>
            <person name="Ma J."/>
        </authorList>
    </citation>
    <scope>NUCLEOTIDE SEQUENCE [LARGE SCALE GENOMIC DNA]</scope>
    <source>
        <strain evidence="9">CECT 7184</strain>
    </source>
</reference>
<feature type="transmembrane region" description="Helical" evidence="6">
    <location>
        <begin position="7"/>
        <end position="26"/>
    </location>
</feature>
<dbReference type="EMBL" id="JAUFQU010000001">
    <property type="protein sequence ID" value="MDN3708447.1"/>
    <property type="molecule type" value="Genomic_DNA"/>
</dbReference>
<keyword evidence="5 6" id="KW-0472">Membrane</keyword>
<feature type="transmembrane region" description="Helical" evidence="6">
    <location>
        <begin position="241"/>
        <end position="261"/>
    </location>
</feature>
<evidence type="ECO:0000256" key="6">
    <source>
        <dbReference type="SAM" id="Phobius"/>
    </source>
</evidence>
<feature type="transmembrane region" description="Helical" evidence="6">
    <location>
        <begin position="129"/>
        <end position="148"/>
    </location>
</feature>
<dbReference type="Proteomes" id="UP001242368">
    <property type="component" value="Unassembled WGS sequence"/>
</dbReference>
<evidence type="ECO:0000256" key="1">
    <source>
        <dbReference type="ARBA" id="ARBA00004651"/>
    </source>
</evidence>
<evidence type="ECO:0000256" key="5">
    <source>
        <dbReference type="ARBA" id="ARBA00023136"/>
    </source>
</evidence>
<evidence type="ECO:0000313" key="8">
    <source>
        <dbReference type="EMBL" id="MDN3709856.1"/>
    </source>
</evidence>
<feature type="transmembrane region" description="Helical" evidence="6">
    <location>
        <begin position="215"/>
        <end position="235"/>
    </location>
</feature>
<accession>A0ABT8D0G9</accession>
<keyword evidence="4 6" id="KW-1133">Transmembrane helix</keyword>
<protein>
    <submittedName>
        <fullName evidence="8">Lysylphosphatidylglycerol synthase transmembrane domain-containing protein</fullName>
    </submittedName>
</protein>